<accession>S8A1W5</accession>
<dbReference type="HOGENOM" id="CLU_410461_0_0_1"/>
<reference evidence="3" key="2">
    <citation type="submission" date="2013-04" db="EMBL/GenBank/DDBJ databases">
        <title>Genomic mechanisms accounting for the adaptation to parasitism in nematode-trapping fungi.</title>
        <authorList>
            <person name="Ahren D.G."/>
        </authorList>
    </citation>
    <scope>NUCLEOTIDE SEQUENCE [LARGE SCALE GENOMIC DNA]</scope>
    <source>
        <strain evidence="3">CBS 200.50</strain>
    </source>
</reference>
<organism evidence="2 3">
    <name type="scientific">Dactylellina haptotyla (strain CBS 200.50)</name>
    <name type="common">Nematode-trapping fungus</name>
    <name type="synonym">Monacrosporium haptotylum</name>
    <dbReference type="NCBI Taxonomy" id="1284197"/>
    <lineage>
        <taxon>Eukaryota</taxon>
        <taxon>Fungi</taxon>
        <taxon>Dikarya</taxon>
        <taxon>Ascomycota</taxon>
        <taxon>Pezizomycotina</taxon>
        <taxon>Orbiliomycetes</taxon>
        <taxon>Orbiliales</taxon>
        <taxon>Orbiliaceae</taxon>
        <taxon>Dactylellina</taxon>
    </lineage>
</organism>
<sequence length="569" mass="64436">MKSDPVRSIQSSRHYLDEKPENEIGQTGEFLQQKLERQMYLTTRDIFQQTLFKSIVYLGSGAAFHILRRQVKEFPTLVQSYKVDDLVGTLVKMHAQGVYRSTEDEVKKKWPWLLKLDLNNLPAFETYYSDRTRKSSNFQLGSAASEPNSSLSATNLGRNKRFPLSQLGSRLILDDSDCSMASFETTNETANETLNVDPYSTYFPYPTQRKVLKETQRTLKMAIYEFTKKYLPEKLLDQLYEYPASSSLGQWVLMIQDAISNSDTYRSSPSTLKKLTYLATLNPNLLDSASEVHDLVSNRQNASTYEIYVLLATVLEFIDALGVLQCSAKQKRLNEYTSTLAVELKKKLEEIQDPLRNTLRHINKTREKLKKQEEDAIQKYRQSERVIQKTFLLDQENLRSVVQTKGKYLANPSLNENTQCLDKDTNGFSIQKSNLVSFMENSVPEPPSIYVWGPDDELVDYRPGGTRAIETVKEVSSSAICLLPWDMVSIDRAIEKLNEKENIASAPRKATDNFVSNKPTLVLGDVGKDTRTTANIALQPKPKPSVPFASIEPTLDPKTGGGAGLLVEL</sequence>
<evidence type="ECO:0000313" key="2">
    <source>
        <dbReference type="EMBL" id="EPS36965.1"/>
    </source>
</evidence>
<keyword evidence="1" id="KW-0175">Coiled coil</keyword>
<dbReference type="Proteomes" id="UP000015100">
    <property type="component" value="Unassembled WGS sequence"/>
</dbReference>
<dbReference type="EMBL" id="AQGS01000810">
    <property type="protein sequence ID" value="EPS36965.1"/>
    <property type="molecule type" value="Genomic_DNA"/>
</dbReference>
<evidence type="ECO:0000313" key="3">
    <source>
        <dbReference type="Proteomes" id="UP000015100"/>
    </source>
</evidence>
<proteinExistence type="predicted"/>
<dbReference type="OrthoDB" id="5346117at2759"/>
<dbReference type="OMA" id="RINNQRE"/>
<reference evidence="2 3" key="1">
    <citation type="journal article" date="2013" name="PLoS Genet.">
        <title>Genomic mechanisms accounting for the adaptation to parasitism in nematode-trapping fungi.</title>
        <authorList>
            <person name="Meerupati T."/>
            <person name="Andersson K.M."/>
            <person name="Friman E."/>
            <person name="Kumar D."/>
            <person name="Tunlid A."/>
            <person name="Ahren D."/>
        </authorList>
    </citation>
    <scope>NUCLEOTIDE SEQUENCE [LARGE SCALE GENOMIC DNA]</scope>
    <source>
        <strain evidence="2 3">CBS 200.50</strain>
    </source>
</reference>
<comment type="caution">
    <text evidence="2">The sequence shown here is derived from an EMBL/GenBank/DDBJ whole genome shotgun (WGS) entry which is preliminary data.</text>
</comment>
<gene>
    <name evidence="2" type="ORF">H072_9453</name>
</gene>
<keyword evidence="3" id="KW-1185">Reference proteome</keyword>
<name>S8A1W5_DACHA</name>
<evidence type="ECO:0000256" key="1">
    <source>
        <dbReference type="SAM" id="Coils"/>
    </source>
</evidence>
<protein>
    <submittedName>
        <fullName evidence="2">Uncharacterized protein</fullName>
    </submittedName>
</protein>
<feature type="coiled-coil region" evidence="1">
    <location>
        <begin position="355"/>
        <end position="386"/>
    </location>
</feature>
<dbReference type="AlphaFoldDB" id="S8A1W5"/>